<sequence length="379" mass="41182">MADSAQDRNLPATAKRRERAREDGQVPRSKDLGHFTALAAGGALLMALAHPLASWAQGVLDAGLRFDRERAVNPQAMGELFWLLAIKALMLVIPMGLVMIGVGMATTILSGGWNLSFKPLQPNFGKFNPIAGLGRLFNKQHVIDVGKMSLLAGAIGTVGYQYLKSQFMGMVSLMAVPLPSAIAQMGSTIAMGFGLLMLVVGGWALIDVPLQRYLWLERLKMSREEVKQEHKDAEGNMEVKGKIKQKMREMARKRMLAAVPQADLVVMNPTHYAVALRYDEASMGAPRVVAKGADLLAMKIRDIAREAKVPVLQAPPLARALYAHVEIDHEVPASLFAAVAQVLAWVYQLRARADVAPPTVDVPPELDPHNQPPARGAAE</sequence>
<dbReference type="PANTHER" id="PTHR30531">
    <property type="entry name" value="FLAGELLAR BIOSYNTHETIC PROTEIN FLHB"/>
    <property type="match status" value="1"/>
</dbReference>
<feature type="transmembrane region" description="Helical" evidence="13">
    <location>
        <begin position="80"/>
        <end position="109"/>
    </location>
</feature>
<organism evidence="15 16">
    <name type="scientific">Ideonella oryzae</name>
    <dbReference type="NCBI Taxonomy" id="2937441"/>
    <lineage>
        <taxon>Bacteria</taxon>
        <taxon>Pseudomonadati</taxon>
        <taxon>Pseudomonadota</taxon>
        <taxon>Betaproteobacteria</taxon>
        <taxon>Burkholderiales</taxon>
        <taxon>Sphaerotilaceae</taxon>
        <taxon>Ideonella</taxon>
    </lineage>
</organism>
<feature type="transmembrane region" description="Helical" evidence="13">
    <location>
        <begin position="35"/>
        <end position="60"/>
    </location>
</feature>
<feature type="region of interest" description="Disordered" evidence="14">
    <location>
        <begin position="358"/>
        <end position="379"/>
    </location>
</feature>
<evidence type="ECO:0000256" key="11">
    <source>
        <dbReference type="ARBA" id="ARBA00023225"/>
    </source>
</evidence>
<evidence type="ECO:0000256" key="4">
    <source>
        <dbReference type="ARBA" id="ARBA00022448"/>
    </source>
</evidence>
<keyword evidence="9 13" id="KW-1133">Transmembrane helix</keyword>
<evidence type="ECO:0000256" key="2">
    <source>
        <dbReference type="ARBA" id="ARBA00010690"/>
    </source>
</evidence>
<keyword evidence="7 13" id="KW-1005">Bacterial flagellum biogenesis</keyword>
<feature type="transmembrane region" description="Helical" evidence="13">
    <location>
        <begin position="183"/>
        <end position="206"/>
    </location>
</feature>
<dbReference type="NCBIfam" id="TIGR00328">
    <property type="entry name" value="flhB"/>
    <property type="match status" value="1"/>
</dbReference>
<name>A0ABT1BR64_9BURK</name>
<evidence type="ECO:0000256" key="3">
    <source>
        <dbReference type="ARBA" id="ARBA00021622"/>
    </source>
</evidence>
<protein>
    <recommendedName>
        <fullName evidence="3 13">Flagellar biosynthetic protein FlhB</fullName>
    </recommendedName>
</protein>
<dbReference type="RefSeq" id="WP_252771017.1">
    <property type="nucleotide sequence ID" value="NZ_JAMXMC010000010.1"/>
</dbReference>
<comment type="subcellular location">
    <subcellularLocation>
        <location evidence="1">Cell membrane</location>
        <topology evidence="1">Multi-pass membrane protein</topology>
    </subcellularLocation>
</comment>
<keyword evidence="11 13" id="KW-1006">Bacterial flagellum protein export</keyword>
<comment type="function">
    <text evidence="12 13">Required for formation of the rod structure in the basal body of the flagellar apparatus. Together with FliI and FliH, may constitute the export apparatus of flagellin.</text>
</comment>
<dbReference type="Pfam" id="PF01312">
    <property type="entry name" value="Bac_export_2"/>
    <property type="match status" value="1"/>
</dbReference>
<reference evidence="15 16" key="1">
    <citation type="submission" date="2022-06" db="EMBL/GenBank/DDBJ databases">
        <title>Ideonella sp. NS12-5 Genome sequencing and assembly.</title>
        <authorList>
            <person name="Jung Y."/>
        </authorList>
    </citation>
    <scope>NUCLEOTIDE SEQUENCE [LARGE SCALE GENOMIC DNA]</scope>
    <source>
        <strain evidence="15 16">NS12-5</strain>
    </source>
</reference>
<evidence type="ECO:0000256" key="9">
    <source>
        <dbReference type="ARBA" id="ARBA00022989"/>
    </source>
</evidence>
<keyword evidence="8 13" id="KW-0653">Protein transport</keyword>
<evidence type="ECO:0000256" key="1">
    <source>
        <dbReference type="ARBA" id="ARBA00004651"/>
    </source>
</evidence>
<comment type="similarity">
    <text evidence="2 13">Belongs to the type III secretion exporter family.</text>
</comment>
<evidence type="ECO:0000313" key="16">
    <source>
        <dbReference type="Proteomes" id="UP001204851"/>
    </source>
</evidence>
<keyword evidence="15" id="KW-0966">Cell projection</keyword>
<evidence type="ECO:0000256" key="5">
    <source>
        <dbReference type="ARBA" id="ARBA00022475"/>
    </source>
</evidence>
<keyword evidence="15" id="KW-0282">Flagellum</keyword>
<evidence type="ECO:0000256" key="14">
    <source>
        <dbReference type="SAM" id="MobiDB-lite"/>
    </source>
</evidence>
<feature type="region of interest" description="Disordered" evidence="14">
    <location>
        <begin position="1"/>
        <end position="28"/>
    </location>
</feature>
<dbReference type="EMBL" id="JAMXMC010000010">
    <property type="protein sequence ID" value="MCO5978409.1"/>
    <property type="molecule type" value="Genomic_DNA"/>
</dbReference>
<dbReference type="PRINTS" id="PR00950">
    <property type="entry name" value="TYPE3IMSPROT"/>
</dbReference>
<proteinExistence type="inferred from homology"/>
<keyword evidence="15" id="KW-0969">Cilium</keyword>
<keyword evidence="5 13" id="KW-1003">Cell membrane</keyword>
<evidence type="ECO:0000256" key="8">
    <source>
        <dbReference type="ARBA" id="ARBA00022927"/>
    </source>
</evidence>
<feature type="compositionally biased region" description="Basic and acidic residues" evidence="14">
    <location>
        <begin position="19"/>
        <end position="28"/>
    </location>
</feature>
<keyword evidence="10 13" id="KW-0472">Membrane</keyword>
<comment type="caution">
    <text evidence="15">The sequence shown here is derived from an EMBL/GenBank/DDBJ whole genome shotgun (WGS) entry which is preliminary data.</text>
</comment>
<evidence type="ECO:0000256" key="12">
    <source>
        <dbReference type="ARBA" id="ARBA00025078"/>
    </source>
</evidence>
<accession>A0ABT1BR64</accession>
<dbReference type="PANTHER" id="PTHR30531:SF12">
    <property type="entry name" value="FLAGELLAR BIOSYNTHETIC PROTEIN FLHB"/>
    <property type="match status" value="1"/>
</dbReference>
<comment type="caution">
    <text evidence="13">Lacks conserved residue(s) required for the propagation of feature annotation.</text>
</comment>
<evidence type="ECO:0000256" key="6">
    <source>
        <dbReference type="ARBA" id="ARBA00022692"/>
    </source>
</evidence>
<keyword evidence="4 13" id="KW-0813">Transport</keyword>
<keyword evidence="16" id="KW-1185">Reference proteome</keyword>
<dbReference type="InterPro" id="IPR006135">
    <property type="entry name" value="T3SS_substrate_exporter"/>
</dbReference>
<evidence type="ECO:0000256" key="7">
    <source>
        <dbReference type="ARBA" id="ARBA00022795"/>
    </source>
</evidence>
<dbReference type="Gene3D" id="3.40.1690.10">
    <property type="entry name" value="secretion proteins EscU"/>
    <property type="match status" value="1"/>
</dbReference>
<dbReference type="Proteomes" id="UP001204851">
    <property type="component" value="Unassembled WGS sequence"/>
</dbReference>
<keyword evidence="6 13" id="KW-0812">Transmembrane</keyword>
<dbReference type="SUPFAM" id="SSF160544">
    <property type="entry name" value="EscU C-terminal domain-like"/>
    <property type="match status" value="1"/>
</dbReference>
<evidence type="ECO:0000256" key="13">
    <source>
        <dbReference type="RuleBase" id="RU364091"/>
    </source>
</evidence>
<evidence type="ECO:0000256" key="10">
    <source>
        <dbReference type="ARBA" id="ARBA00023136"/>
    </source>
</evidence>
<gene>
    <name evidence="13 15" type="primary">flhB</name>
    <name evidence="15" type="ORF">M0L44_17055</name>
</gene>
<dbReference type="InterPro" id="IPR029025">
    <property type="entry name" value="T3SS_substrate_exporter_C"/>
</dbReference>
<dbReference type="InterPro" id="IPR006136">
    <property type="entry name" value="FlhB"/>
</dbReference>
<evidence type="ECO:0000313" key="15">
    <source>
        <dbReference type="EMBL" id="MCO5978409.1"/>
    </source>
</evidence>